<evidence type="ECO:0000256" key="8">
    <source>
        <dbReference type="SAM" id="MobiDB-lite"/>
    </source>
</evidence>
<dbReference type="SUPFAM" id="SSF54786">
    <property type="entry name" value="YcfA/nrd intein domain"/>
    <property type="match status" value="1"/>
</dbReference>
<dbReference type="GO" id="GO:0003729">
    <property type="term" value="F:mRNA binding"/>
    <property type="evidence" value="ECO:0007669"/>
    <property type="project" value="InterPro"/>
</dbReference>
<dbReference type="InterPro" id="IPR038570">
    <property type="entry name" value="HicA_sf"/>
</dbReference>
<dbReference type="AlphaFoldDB" id="A0A0F7HKZ5"/>
<evidence type="ECO:0000313" key="12">
    <source>
        <dbReference type="Proteomes" id="UP000183090"/>
    </source>
</evidence>
<evidence type="ECO:0000313" key="9">
    <source>
        <dbReference type="EMBL" id="AKG74191.1"/>
    </source>
</evidence>
<name>A0A0F7HKZ5_9STAP</name>
<reference evidence="10 12" key="3">
    <citation type="submission" date="2016-10" db="EMBL/GenBank/DDBJ databases">
        <authorList>
            <person name="Varghese N."/>
            <person name="Submissions S."/>
        </authorList>
    </citation>
    <scope>NUCLEOTIDE SEQUENCE [LARGE SCALE GENOMIC DNA]</scope>
    <source>
        <strain evidence="10 12">CGMCC 1.6501</strain>
    </source>
</reference>
<evidence type="ECO:0000256" key="4">
    <source>
        <dbReference type="ARBA" id="ARBA00022759"/>
    </source>
</evidence>
<accession>A0A0F7HKZ5</accession>
<evidence type="ECO:0000256" key="1">
    <source>
        <dbReference type="ARBA" id="ARBA00006620"/>
    </source>
</evidence>
<dbReference type="Gene3D" id="3.30.920.30">
    <property type="entry name" value="Hypothetical protein"/>
    <property type="match status" value="1"/>
</dbReference>
<keyword evidence="5" id="KW-0378">Hydrolase</keyword>
<reference evidence="11" key="2">
    <citation type="submission" date="2015-04" db="EMBL/GenBank/DDBJ databases">
        <title>Complete genome sequence of Salinicoccus halodurans strain H3B36, isolated from the Qaidam basin of China.</title>
        <authorList>
            <person name="Ma Y."/>
            <person name="Jiang K."/>
            <person name="Xue Y."/>
        </authorList>
    </citation>
    <scope>NUCLEOTIDE SEQUENCE [LARGE SCALE GENOMIC DNA]</scope>
    <source>
        <strain evidence="11">H3B36</strain>
    </source>
</reference>
<evidence type="ECO:0000256" key="2">
    <source>
        <dbReference type="ARBA" id="ARBA00022649"/>
    </source>
</evidence>
<proteinExistence type="inferred from homology"/>
<keyword evidence="6" id="KW-0694">RNA-binding</keyword>
<evidence type="ECO:0000313" key="10">
    <source>
        <dbReference type="EMBL" id="SFK92861.1"/>
    </source>
</evidence>
<dbReference type="EMBL" id="CP011366">
    <property type="protein sequence ID" value="AKG74191.1"/>
    <property type="molecule type" value="Genomic_DNA"/>
</dbReference>
<keyword evidence="2" id="KW-1277">Toxin-antitoxin system</keyword>
<dbReference type="GO" id="GO:0004519">
    <property type="term" value="F:endonuclease activity"/>
    <property type="evidence" value="ECO:0007669"/>
    <property type="project" value="UniProtKB-KW"/>
</dbReference>
<evidence type="ECO:0000313" key="11">
    <source>
        <dbReference type="Proteomes" id="UP000034029"/>
    </source>
</evidence>
<dbReference type="OrthoDB" id="361893at2"/>
<dbReference type="Proteomes" id="UP000183090">
    <property type="component" value="Unassembled WGS sequence"/>
</dbReference>
<sequence>MAGVDKIVDKMKRQPNNISFPEAKKVLEKYGYEEKRSKGSHHIFKNPDTKDRMPLPRQSPLKPYLVRDVLKRIGEE</sequence>
<dbReference type="KEGG" id="shv:AAT16_08060"/>
<keyword evidence="7" id="KW-0346">Stress response</keyword>
<keyword evidence="4" id="KW-0255">Endonuclease</keyword>
<evidence type="ECO:0000256" key="6">
    <source>
        <dbReference type="ARBA" id="ARBA00022884"/>
    </source>
</evidence>
<feature type="compositionally biased region" description="Basic and acidic residues" evidence="8">
    <location>
        <begin position="45"/>
        <end position="54"/>
    </location>
</feature>
<evidence type="ECO:0000256" key="5">
    <source>
        <dbReference type="ARBA" id="ARBA00022801"/>
    </source>
</evidence>
<dbReference type="EMBL" id="FOTB01000006">
    <property type="protein sequence ID" value="SFK92861.1"/>
    <property type="molecule type" value="Genomic_DNA"/>
</dbReference>
<dbReference type="InterPro" id="IPR012933">
    <property type="entry name" value="HicA_mRNA_interferase"/>
</dbReference>
<evidence type="ECO:0000256" key="3">
    <source>
        <dbReference type="ARBA" id="ARBA00022722"/>
    </source>
</evidence>
<feature type="region of interest" description="Disordered" evidence="8">
    <location>
        <begin position="37"/>
        <end position="60"/>
    </location>
</feature>
<dbReference type="GO" id="GO:0016787">
    <property type="term" value="F:hydrolase activity"/>
    <property type="evidence" value="ECO:0007669"/>
    <property type="project" value="UniProtKB-KW"/>
</dbReference>
<dbReference type="Proteomes" id="UP000034029">
    <property type="component" value="Chromosome"/>
</dbReference>
<protein>
    <submittedName>
        <fullName evidence="10">Predicted RNA binding protein YcfA, dsRBD-like fold, HicA-like mRNA interferase family</fullName>
    </submittedName>
</protein>
<organism evidence="10 12">
    <name type="scientific">Salinicoccus halodurans</name>
    <dbReference type="NCBI Taxonomy" id="407035"/>
    <lineage>
        <taxon>Bacteria</taxon>
        <taxon>Bacillati</taxon>
        <taxon>Bacillota</taxon>
        <taxon>Bacilli</taxon>
        <taxon>Bacillales</taxon>
        <taxon>Staphylococcaceae</taxon>
        <taxon>Salinicoccus</taxon>
    </lineage>
</organism>
<reference evidence="9 11" key="1">
    <citation type="journal article" date="2015" name="Int. J. Syst. Evol. Microbiol.">
        <title>Complete genome sequence of Salinicoccus halodurans H3B36, isolated from the Qaidam Basin in China.</title>
        <authorList>
            <person name="Jiang K."/>
            <person name="Xue Y."/>
            <person name="Ma Y."/>
        </authorList>
    </citation>
    <scope>NUCLEOTIDE SEQUENCE [LARGE SCALE GENOMIC DNA]</scope>
    <source>
        <strain evidence="9 11">H3B36</strain>
    </source>
</reference>
<dbReference type="Pfam" id="PF07927">
    <property type="entry name" value="HicA_toxin"/>
    <property type="match status" value="1"/>
</dbReference>
<keyword evidence="11" id="KW-1185">Reference proteome</keyword>
<dbReference type="RefSeq" id="WP_046790374.1">
    <property type="nucleotide sequence ID" value="NZ_CP011366.1"/>
</dbReference>
<keyword evidence="3" id="KW-0540">Nuclease</keyword>
<gene>
    <name evidence="9" type="ORF">AAT16_08060</name>
    <name evidence="10" type="ORF">SAMN05216235_2505</name>
</gene>
<evidence type="ECO:0000256" key="7">
    <source>
        <dbReference type="ARBA" id="ARBA00023016"/>
    </source>
</evidence>
<comment type="similarity">
    <text evidence="1">Belongs to the HicA mRNA interferase family.</text>
</comment>